<organism evidence="1 2">
    <name type="scientific">Blautia faecis</name>
    <dbReference type="NCBI Taxonomy" id="871665"/>
    <lineage>
        <taxon>Bacteria</taxon>
        <taxon>Bacillati</taxon>
        <taxon>Bacillota</taxon>
        <taxon>Clostridia</taxon>
        <taxon>Lachnospirales</taxon>
        <taxon>Lachnospiraceae</taxon>
        <taxon>Blautia</taxon>
    </lineage>
</organism>
<sequence>MYIKDNTLVDDDNVIHRIGDCCIFIMDDNYKSNIAGCIANIGFCNNCISVEEVNSSGQLTLLFTEHIKVIGRLED</sequence>
<comment type="caution">
    <text evidence="1">The sequence shown here is derived from an EMBL/GenBank/DDBJ whole genome shotgun (WGS) entry which is preliminary data.</text>
</comment>
<reference evidence="1 2" key="1">
    <citation type="journal article" date="2020" name="Cell Host Microbe">
        <title>Functional and Genomic Variation between Human-Derived Isolates of Lachnospiraceae Reveals Inter- and Intra-Species Diversity.</title>
        <authorList>
            <person name="Sorbara M.T."/>
            <person name="Littmann E.R."/>
            <person name="Fontana E."/>
            <person name="Moody T.U."/>
            <person name="Kohout C.E."/>
            <person name="Gjonbalaj M."/>
            <person name="Eaton V."/>
            <person name="Seok R."/>
            <person name="Leiner I.M."/>
            <person name="Pamer E.G."/>
        </authorList>
    </citation>
    <scope>NUCLEOTIDE SEQUENCE [LARGE SCALE GENOMIC DNA]</scope>
    <source>
        <strain evidence="1 2">MSK.17.74</strain>
    </source>
</reference>
<dbReference type="Proteomes" id="UP001644719">
    <property type="component" value="Unassembled WGS sequence"/>
</dbReference>
<dbReference type="RefSeq" id="WP_173769187.1">
    <property type="nucleotide sequence ID" value="NZ_JAAITS010000004.1"/>
</dbReference>
<protein>
    <submittedName>
        <fullName evidence="1">Uncharacterized protein</fullName>
    </submittedName>
</protein>
<keyword evidence="2" id="KW-1185">Reference proteome</keyword>
<evidence type="ECO:0000313" key="2">
    <source>
        <dbReference type="Proteomes" id="UP001644719"/>
    </source>
</evidence>
<gene>
    <name evidence="1" type="ORF">G5B17_01845</name>
</gene>
<accession>A0ABX2H4H6</accession>
<evidence type="ECO:0000313" key="1">
    <source>
        <dbReference type="EMBL" id="NSG84205.1"/>
    </source>
</evidence>
<proteinExistence type="predicted"/>
<dbReference type="EMBL" id="JAAITS010000004">
    <property type="protein sequence ID" value="NSG84205.1"/>
    <property type="molecule type" value="Genomic_DNA"/>
</dbReference>
<name>A0ABX2H4H6_9FIRM</name>